<keyword evidence="1" id="KW-0694">RNA-binding</keyword>
<organism evidence="3 4">
    <name type="scientific">candidate division MSBL1 archaeon SCGC-AAA261G05</name>
    <dbReference type="NCBI Taxonomy" id="1698276"/>
    <lineage>
        <taxon>Archaea</taxon>
        <taxon>Methanobacteriati</taxon>
        <taxon>Methanobacteriota</taxon>
        <taxon>candidate division MSBL1</taxon>
    </lineage>
</organism>
<dbReference type="GO" id="GO:0006400">
    <property type="term" value="P:tRNA modification"/>
    <property type="evidence" value="ECO:0007669"/>
    <property type="project" value="InterPro"/>
</dbReference>
<reference evidence="3 4" key="1">
    <citation type="journal article" date="2016" name="Sci. Rep.">
        <title>Metabolic traits of an uncultured archaeal lineage -MSBL1- from brine pools of the Red Sea.</title>
        <authorList>
            <person name="Mwirichia R."/>
            <person name="Alam I."/>
            <person name="Rashid M."/>
            <person name="Vinu M."/>
            <person name="Ba-Alawi W."/>
            <person name="Anthony Kamau A."/>
            <person name="Kamanda Ngugi D."/>
            <person name="Goker M."/>
            <person name="Klenk H.P."/>
            <person name="Bajic V."/>
            <person name="Stingl U."/>
        </authorList>
    </citation>
    <scope>NUCLEOTIDE SEQUENCE [LARGE SCALE GENOMIC DNA]</scope>
    <source>
        <strain evidence="3">SCGC-AAA261G05</strain>
    </source>
</reference>
<evidence type="ECO:0000256" key="1">
    <source>
        <dbReference type="PROSITE-ProRule" id="PRU00529"/>
    </source>
</evidence>
<dbReference type="Pfam" id="PF02926">
    <property type="entry name" value="THUMP"/>
    <property type="match status" value="1"/>
</dbReference>
<sequence>MIEELEDGEHVYDCPDCGSEIVYNREKGMLQCSGCGVLKVVGVLEKVATYKGERIEKPDVLMTAKRNEEEYLLEDLSGLGQFESSGFRDVIIGKVENKESFLDELNSGIFPSLSRVVPVDRTVRCSEENFEERLADAVRPYAERIENGDSFKVSFTRRGLSDKVSSREVERKLGSVVWRELEKQGREPEVDLEDPDKIVVIESLGKLFLVGFLSRETLEKYYAIDFL</sequence>
<dbReference type="Gene3D" id="3.30.2130.30">
    <property type="match status" value="1"/>
</dbReference>
<dbReference type="CDD" id="cd11717">
    <property type="entry name" value="THUMP_THUMPD1_like"/>
    <property type="match status" value="1"/>
</dbReference>
<feature type="domain" description="THUMP" evidence="2">
    <location>
        <begin position="100"/>
        <end position="214"/>
    </location>
</feature>
<evidence type="ECO:0000313" key="4">
    <source>
        <dbReference type="Proteomes" id="UP000070405"/>
    </source>
</evidence>
<evidence type="ECO:0000259" key="2">
    <source>
        <dbReference type="PROSITE" id="PS51165"/>
    </source>
</evidence>
<dbReference type="GO" id="GO:0003723">
    <property type="term" value="F:RNA binding"/>
    <property type="evidence" value="ECO:0007669"/>
    <property type="project" value="UniProtKB-UniRule"/>
</dbReference>
<gene>
    <name evidence="3" type="ORF">AKJ47_02550</name>
</gene>
<keyword evidence="4" id="KW-1185">Reference proteome</keyword>
<dbReference type="SMART" id="SM00981">
    <property type="entry name" value="THUMP"/>
    <property type="match status" value="1"/>
</dbReference>
<dbReference type="AlphaFoldDB" id="A0A133VA21"/>
<accession>A0A133VA21</accession>
<dbReference type="SUPFAM" id="SSF143437">
    <property type="entry name" value="THUMP domain-like"/>
    <property type="match status" value="1"/>
</dbReference>
<dbReference type="InterPro" id="IPR040183">
    <property type="entry name" value="THUMPD1-like"/>
</dbReference>
<dbReference type="PROSITE" id="PS51165">
    <property type="entry name" value="THUMP"/>
    <property type="match status" value="1"/>
</dbReference>
<evidence type="ECO:0000313" key="3">
    <source>
        <dbReference type="EMBL" id="KXB03291.1"/>
    </source>
</evidence>
<comment type="caution">
    <text evidence="3">The sequence shown here is derived from an EMBL/GenBank/DDBJ whole genome shotgun (WGS) entry which is preliminary data.</text>
</comment>
<protein>
    <recommendedName>
        <fullName evidence="2">THUMP domain-containing protein</fullName>
    </recommendedName>
</protein>
<dbReference type="Proteomes" id="UP000070405">
    <property type="component" value="Unassembled WGS sequence"/>
</dbReference>
<proteinExistence type="predicted"/>
<name>A0A133VA21_9EURY</name>
<dbReference type="InterPro" id="IPR004114">
    <property type="entry name" value="THUMP_dom"/>
</dbReference>
<dbReference type="EMBL" id="LHYA01000032">
    <property type="protein sequence ID" value="KXB03291.1"/>
    <property type="molecule type" value="Genomic_DNA"/>
</dbReference>